<proteinExistence type="predicted"/>
<sequence>MGPPVSDQEDIHRRCRVGACRGWLSMQPLPLGYEARRGVDGGGHGRQRHHGHLPLHAGVAPAVAQNSRHGGAASHGRAGVPGAGAEVQRVRGVHRRRVAPPRELPGDEQVLQQGAGVHDSGQQPPLLRQRPLAGEHVEHGVGRRACEGLPGGRKRGRAGLAALVGGGDGVEEGVDGGGHEAAVGVGDAGGDERRRRGGEEEVLQLLARVVALLGHLADEVGELGDALLLLLELLLGNLQLQRRRHQALLQLRHALLHQSCKQKIVNFPLIFCARFKNSILVEKFAVSELKWMEFSDSGGNNLVHVQWMACRETQGDDVGQDMTA</sequence>
<feature type="compositionally biased region" description="Low complexity" evidence="1">
    <location>
        <begin position="67"/>
        <end position="78"/>
    </location>
</feature>
<protein>
    <submittedName>
        <fullName evidence="2">Uncharacterized protein</fullName>
    </submittedName>
</protein>
<evidence type="ECO:0000313" key="2">
    <source>
        <dbReference type="EMBL" id="JAD75507.1"/>
    </source>
</evidence>
<dbReference type="AlphaFoldDB" id="A0A0A9CVJ6"/>
<feature type="region of interest" description="Disordered" evidence="1">
    <location>
        <begin position="65"/>
        <end position="89"/>
    </location>
</feature>
<organism evidence="2">
    <name type="scientific">Arundo donax</name>
    <name type="common">Giant reed</name>
    <name type="synonym">Donax arundinaceus</name>
    <dbReference type="NCBI Taxonomy" id="35708"/>
    <lineage>
        <taxon>Eukaryota</taxon>
        <taxon>Viridiplantae</taxon>
        <taxon>Streptophyta</taxon>
        <taxon>Embryophyta</taxon>
        <taxon>Tracheophyta</taxon>
        <taxon>Spermatophyta</taxon>
        <taxon>Magnoliopsida</taxon>
        <taxon>Liliopsida</taxon>
        <taxon>Poales</taxon>
        <taxon>Poaceae</taxon>
        <taxon>PACMAD clade</taxon>
        <taxon>Arundinoideae</taxon>
        <taxon>Arundineae</taxon>
        <taxon>Arundo</taxon>
    </lineage>
</organism>
<evidence type="ECO:0000256" key="1">
    <source>
        <dbReference type="SAM" id="MobiDB-lite"/>
    </source>
</evidence>
<reference evidence="2" key="1">
    <citation type="submission" date="2014-09" db="EMBL/GenBank/DDBJ databases">
        <authorList>
            <person name="Magalhaes I.L.F."/>
            <person name="Oliveira U."/>
            <person name="Santos F.R."/>
            <person name="Vidigal T.H.D.A."/>
            <person name="Brescovit A.D."/>
            <person name="Santos A.J."/>
        </authorList>
    </citation>
    <scope>NUCLEOTIDE SEQUENCE</scope>
    <source>
        <tissue evidence="2">Shoot tissue taken approximately 20 cm above the soil surface</tissue>
    </source>
</reference>
<reference evidence="2" key="2">
    <citation type="journal article" date="2015" name="Data Brief">
        <title>Shoot transcriptome of the giant reed, Arundo donax.</title>
        <authorList>
            <person name="Barrero R.A."/>
            <person name="Guerrero F.D."/>
            <person name="Moolhuijzen P."/>
            <person name="Goolsby J.A."/>
            <person name="Tidwell J."/>
            <person name="Bellgard S.E."/>
            <person name="Bellgard M.I."/>
        </authorList>
    </citation>
    <scope>NUCLEOTIDE SEQUENCE</scope>
    <source>
        <tissue evidence="2">Shoot tissue taken approximately 20 cm above the soil surface</tissue>
    </source>
</reference>
<accession>A0A0A9CVJ6</accession>
<dbReference type="EMBL" id="GBRH01222388">
    <property type="protein sequence ID" value="JAD75507.1"/>
    <property type="molecule type" value="Transcribed_RNA"/>
</dbReference>
<name>A0A0A9CVJ6_ARUDO</name>